<dbReference type="Proteomes" id="UP000828390">
    <property type="component" value="Unassembled WGS sequence"/>
</dbReference>
<evidence type="ECO:0000313" key="2">
    <source>
        <dbReference type="Proteomes" id="UP000828390"/>
    </source>
</evidence>
<accession>A0A9D4GQY6</accession>
<comment type="caution">
    <text evidence="1">The sequence shown here is derived from an EMBL/GenBank/DDBJ whole genome shotgun (WGS) entry which is preliminary data.</text>
</comment>
<proteinExistence type="predicted"/>
<evidence type="ECO:0000313" key="1">
    <source>
        <dbReference type="EMBL" id="KAH3819929.1"/>
    </source>
</evidence>
<name>A0A9D4GQY6_DREPO</name>
<gene>
    <name evidence="1" type="ORF">DPMN_121673</name>
</gene>
<keyword evidence="2" id="KW-1185">Reference proteome</keyword>
<protein>
    <submittedName>
        <fullName evidence="1">Uncharacterized protein</fullName>
    </submittedName>
</protein>
<reference evidence="1" key="1">
    <citation type="journal article" date="2019" name="bioRxiv">
        <title>The Genome of the Zebra Mussel, Dreissena polymorpha: A Resource for Invasive Species Research.</title>
        <authorList>
            <person name="McCartney M.A."/>
            <person name="Auch B."/>
            <person name="Kono T."/>
            <person name="Mallez S."/>
            <person name="Zhang Y."/>
            <person name="Obille A."/>
            <person name="Becker A."/>
            <person name="Abrahante J.E."/>
            <person name="Garbe J."/>
            <person name="Badalamenti J.P."/>
            <person name="Herman A."/>
            <person name="Mangelson H."/>
            <person name="Liachko I."/>
            <person name="Sullivan S."/>
            <person name="Sone E.D."/>
            <person name="Koren S."/>
            <person name="Silverstein K.A.T."/>
            <person name="Beckman K.B."/>
            <person name="Gohl D.M."/>
        </authorList>
    </citation>
    <scope>NUCLEOTIDE SEQUENCE</scope>
    <source>
        <strain evidence="1">Duluth1</strain>
        <tissue evidence="1">Whole animal</tissue>
    </source>
</reference>
<organism evidence="1 2">
    <name type="scientific">Dreissena polymorpha</name>
    <name type="common">Zebra mussel</name>
    <name type="synonym">Mytilus polymorpha</name>
    <dbReference type="NCBI Taxonomy" id="45954"/>
    <lineage>
        <taxon>Eukaryota</taxon>
        <taxon>Metazoa</taxon>
        <taxon>Spiralia</taxon>
        <taxon>Lophotrochozoa</taxon>
        <taxon>Mollusca</taxon>
        <taxon>Bivalvia</taxon>
        <taxon>Autobranchia</taxon>
        <taxon>Heteroconchia</taxon>
        <taxon>Euheterodonta</taxon>
        <taxon>Imparidentia</taxon>
        <taxon>Neoheterodontei</taxon>
        <taxon>Myida</taxon>
        <taxon>Dreissenoidea</taxon>
        <taxon>Dreissenidae</taxon>
        <taxon>Dreissena</taxon>
    </lineage>
</organism>
<reference evidence="1" key="2">
    <citation type="submission" date="2020-11" db="EMBL/GenBank/DDBJ databases">
        <authorList>
            <person name="McCartney M.A."/>
            <person name="Auch B."/>
            <person name="Kono T."/>
            <person name="Mallez S."/>
            <person name="Becker A."/>
            <person name="Gohl D.M."/>
            <person name="Silverstein K.A.T."/>
            <person name="Koren S."/>
            <person name="Bechman K.B."/>
            <person name="Herman A."/>
            <person name="Abrahante J.E."/>
            <person name="Garbe J."/>
        </authorList>
    </citation>
    <scope>NUCLEOTIDE SEQUENCE</scope>
    <source>
        <strain evidence="1">Duluth1</strain>
        <tissue evidence="1">Whole animal</tissue>
    </source>
</reference>
<dbReference type="AlphaFoldDB" id="A0A9D4GQY6"/>
<dbReference type="EMBL" id="JAIWYP010000005">
    <property type="protein sequence ID" value="KAH3819929.1"/>
    <property type="molecule type" value="Genomic_DNA"/>
</dbReference>
<sequence length="55" mass="6648">MVYRKINSEEDCQILQNDVIKLAKREKQWGMDFHPETCSIIRVHRKRNTIMFVTP</sequence>